<organism evidence="1 2">
    <name type="scientific">Candidatus Proximibacter danicus</name>
    <dbReference type="NCBI Taxonomy" id="2954365"/>
    <lineage>
        <taxon>Bacteria</taxon>
        <taxon>Pseudomonadati</taxon>
        <taxon>Pseudomonadota</taxon>
        <taxon>Betaproteobacteria</taxon>
        <taxon>Candidatus Proximibacter</taxon>
    </lineage>
</organism>
<dbReference type="Proteomes" id="UP000886689">
    <property type="component" value="Unassembled WGS sequence"/>
</dbReference>
<reference evidence="1" key="1">
    <citation type="submission" date="2020-10" db="EMBL/GenBank/DDBJ databases">
        <title>Connecting structure to function with the recovery of over 1000 high-quality activated sludge metagenome-assembled genomes encoding full-length rRNA genes using long-read sequencing.</title>
        <authorList>
            <person name="Singleton C.M."/>
            <person name="Petriglieri F."/>
            <person name="Kristensen J.M."/>
            <person name="Kirkegaard R.H."/>
            <person name="Michaelsen T.Y."/>
            <person name="Andersen M.H."/>
            <person name="Karst S.M."/>
            <person name="Dueholm M.S."/>
            <person name="Nielsen P.H."/>
            <person name="Albertsen M."/>
        </authorList>
    </citation>
    <scope>NUCLEOTIDE SEQUENCE</scope>
    <source>
        <strain evidence="1">Hirt_18-Q3-R61-65_BATAC.395</strain>
    </source>
</reference>
<dbReference type="InterPro" id="IPR003718">
    <property type="entry name" value="OsmC/Ohr_fam"/>
</dbReference>
<sequence length="139" mass="15169">MDCNVKWAGEGMSFIAETGSQHTVIMDGAPEAGGRNLGPRPMELLLAGTGGCTAFDVVMILKKGRHEITNCELKISADRADTDPKVFTRIHFNFKVTGRQLKPDAVARAIELSKEKYCSASIMLGKTAEITHDFEIIDI</sequence>
<gene>
    <name evidence="1" type="ORF">IPL58_07060</name>
</gene>
<name>A0A9D7PQ99_9PROT</name>
<dbReference type="Gene3D" id="2.20.25.10">
    <property type="match status" value="1"/>
</dbReference>
<comment type="caution">
    <text evidence="1">The sequence shown here is derived from an EMBL/GenBank/DDBJ whole genome shotgun (WGS) entry which is preliminary data.</text>
</comment>
<proteinExistence type="predicted"/>
<dbReference type="PANTHER" id="PTHR34352">
    <property type="entry name" value="PROTEIN YHFA"/>
    <property type="match status" value="1"/>
</dbReference>
<dbReference type="Pfam" id="PF02566">
    <property type="entry name" value="OsmC"/>
    <property type="match status" value="1"/>
</dbReference>
<protein>
    <submittedName>
        <fullName evidence="1">OsmC family protein</fullName>
    </submittedName>
</protein>
<dbReference type="SUPFAM" id="SSF82784">
    <property type="entry name" value="OsmC-like"/>
    <property type="match status" value="1"/>
</dbReference>
<dbReference type="InterPro" id="IPR036102">
    <property type="entry name" value="OsmC/Ohrsf"/>
</dbReference>
<dbReference type="PANTHER" id="PTHR34352:SF1">
    <property type="entry name" value="PROTEIN YHFA"/>
    <property type="match status" value="1"/>
</dbReference>
<accession>A0A9D7PQ99</accession>
<dbReference type="NCBIfam" id="NF008009">
    <property type="entry name" value="PRK10738.1"/>
    <property type="match status" value="1"/>
</dbReference>
<dbReference type="AlphaFoldDB" id="A0A9D7PQ99"/>
<evidence type="ECO:0000313" key="2">
    <source>
        <dbReference type="Proteomes" id="UP000886689"/>
    </source>
</evidence>
<dbReference type="EMBL" id="JADJUC010000005">
    <property type="protein sequence ID" value="MBK8523890.1"/>
    <property type="molecule type" value="Genomic_DNA"/>
</dbReference>
<dbReference type="InterPro" id="IPR015946">
    <property type="entry name" value="KH_dom-like_a/b"/>
</dbReference>
<evidence type="ECO:0000313" key="1">
    <source>
        <dbReference type="EMBL" id="MBK8523890.1"/>
    </source>
</evidence>
<dbReference type="Gene3D" id="3.30.300.20">
    <property type="match status" value="1"/>
</dbReference>